<keyword evidence="3" id="KW-1185">Reference proteome</keyword>
<dbReference type="STRING" id="3068.D8U9B3"/>
<accession>D8U9B3</accession>
<feature type="region of interest" description="Disordered" evidence="1">
    <location>
        <begin position="1"/>
        <end position="72"/>
    </location>
</feature>
<dbReference type="AlphaFoldDB" id="D8U9B3"/>
<feature type="region of interest" description="Disordered" evidence="1">
    <location>
        <begin position="980"/>
        <end position="1183"/>
    </location>
</feature>
<reference evidence="2 3" key="1">
    <citation type="journal article" date="2010" name="Science">
        <title>Genomic analysis of organismal complexity in the multicellular green alga Volvox carteri.</title>
        <authorList>
            <person name="Prochnik S.E."/>
            <person name="Umen J."/>
            <person name="Nedelcu A.M."/>
            <person name="Hallmann A."/>
            <person name="Miller S.M."/>
            <person name="Nishii I."/>
            <person name="Ferris P."/>
            <person name="Kuo A."/>
            <person name="Mitros T."/>
            <person name="Fritz-Laylin L.K."/>
            <person name="Hellsten U."/>
            <person name="Chapman J."/>
            <person name="Simakov O."/>
            <person name="Rensing S.A."/>
            <person name="Terry A."/>
            <person name="Pangilinan J."/>
            <person name="Kapitonov V."/>
            <person name="Jurka J."/>
            <person name="Salamov A."/>
            <person name="Shapiro H."/>
            <person name="Schmutz J."/>
            <person name="Grimwood J."/>
            <person name="Lindquist E."/>
            <person name="Lucas S."/>
            <person name="Grigoriev I.V."/>
            <person name="Schmitt R."/>
            <person name="Kirk D."/>
            <person name="Rokhsar D.S."/>
        </authorList>
    </citation>
    <scope>NUCLEOTIDE SEQUENCE [LARGE SCALE GENOMIC DNA]</scope>
    <source>
        <strain evidence="3">f. Nagariensis / Eve</strain>
    </source>
</reference>
<evidence type="ECO:0000256" key="1">
    <source>
        <dbReference type="SAM" id="MobiDB-lite"/>
    </source>
</evidence>
<proteinExistence type="predicted"/>
<feature type="compositionally biased region" description="Gly residues" evidence="1">
    <location>
        <begin position="837"/>
        <end position="855"/>
    </location>
</feature>
<feature type="compositionally biased region" description="Low complexity" evidence="1">
    <location>
        <begin position="576"/>
        <end position="592"/>
    </location>
</feature>
<feature type="region of interest" description="Disordered" evidence="1">
    <location>
        <begin position="559"/>
        <end position="642"/>
    </location>
</feature>
<dbReference type="OrthoDB" id="303107at2759"/>
<dbReference type="eggNOG" id="ENOG502T0JI">
    <property type="taxonomic scope" value="Eukaryota"/>
</dbReference>
<feature type="compositionally biased region" description="Low complexity" evidence="1">
    <location>
        <begin position="221"/>
        <end position="247"/>
    </location>
</feature>
<dbReference type="KEGG" id="vcn:VOLCADRAFT_96139"/>
<dbReference type="PANTHER" id="PTHR40903:SF1">
    <property type="entry name" value="HYPHALLY REGULATED CELL WALL PROTEIN 3"/>
    <property type="match status" value="1"/>
</dbReference>
<feature type="compositionally biased region" description="Pro residues" evidence="1">
    <location>
        <begin position="343"/>
        <end position="356"/>
    </location>
</feature>
<dbReference type="Proteomes" id="UP000001058">
    <property type="component" value="Unassembled WGS sequence"/>
</dbReference>
<dbReference type="RefSeq" id="XP_002955205.1">
    <property type="nucleotide sequence ID" value="XM_002955159.1"/>
</dbReference>
<evidence type="ECO:0000313" key="2">
    <source>
        <dbReference type="EMBL" id="EFJ43724.1"/>
    </source>
</evidence>
<feature type="compositionally biased region" description="Low complexity" evidence="1">
    <location>
        <begin position="1158"/>
        <end position="1169"/>
    </location>
</feature>
<feature type="region of interest" description="Disordered" evidence="1">
    <location>
        <begin position="150"/>
        <end position="461"/>
    </location>
</feature>
<name>D8U9B3_VOLCA</name>
<feature type="region of interest" description="Disordered" evidence="1">
    <location>
        <begin position="729"/>
        <end position="761"/>
    </location>
</feature>
<feature type="compositionally biased region" description="Acidic residues" evidence="1">
    <location>
        <begin position="1014"/>
        <end position="1025"/>
    </location>
</feature>
<dbReference type="GeneID" id="9626305"/>
<feature type="compositionally biased region" description="Low complexity" evidence="1">
    <location>
        <begin position="305"/>
        <end position="316"/>
    </location>
</feature>
<feature type="compositionally biased region" description="Gly residues" evidence="1">
    <location>
        <begin position="619"/>
        <end position="640"/>
    </location>
</feature>
<dbReference type="EMBL" id="GL378370">
    <property type="protein sequence ID" value="EFJ43724.1"/>
    <property type="molecule type" value="Genomic_DNA"/>
</dbReference>
<feature type="region of interest" description="Disordered" evidence="1">
    <location>
        <begin position="831"/>
        <end position="863"/>
    </location>
</feature>
<dbReference type="InParanoid" id="D8U9B3"/>
<feature type="compositionally biased region" description="Acidic residues" evidence="1">
    <location>
        <begin position="248"/>
        <end position="265"/>
    </location>
</feature>
<feature type="compositionally biased region" description="Low complexity" evidence="1">
    <location>
        <begin position="274"/>
        <end position="297"/>
    </location>
</feature>
<feature type="compositionally biased region" description="Low complexity" evidence="1">
    <location>
        <begin position="986"/>
        <end position="1003"/>
    </location>
</feature>
<sequence length="1183" mass="121192">MRGWVSAAELGRRPHLLEGSQAGLMAGDQGHKPGEDTTEAAPKQATEAAEPTNVTSGLTAAHAQNGRDSGLPQVNGITDDVQVDHPYPGSVGSVDAVLHSGTIGSGAPVGVADPLPGPAALSAQENCAKPLLPNSKLALGPAAARATDATRKAASSYPATQVQPQSAAPSAPIGASAKPGPAATTATAAQSAPGLSVPLARARGASKKPPAAAHRSRSRSHSALGTDGGDNADSSGSDYTLDAGYQDDSSDQDYLEDDDDEDYEDAGSRRRRGQAATTGAVKRSAATAAAAGTAGTSRRGGGGAAAATATTASPAAPERKKPKWAQPLVRPENDRVRSLRSSQPPPAPKPSPPPPAAGGSKSKSKSKLSRRSGDDGSKPRSKSSGRGEGQTTPPRADGGDGGGGEEGEEEARGRSRSRGPSSTREDGAGSGSESGSGSDVDSDSDSESGSGSDSDVDDPSSFVRDVAEDAARSATAEVSAMWEFAAVLEFLSIFRGVLCGQGPDAVTGGEAASVAAAAVLSSVLVDGAWSADLLVDELVHSVGAPGSLLSRLHLGLLQQQQPPQQERPKKQTTDLQPQQQQQAASSPEQPEAGNARAGDGRKGPGGNLRPKRAAAAAGSNGGGGGGGGAGAAAKGGGSASGSGALAAAAAAAAATGCGDARGPHCGGDPLLPFWAEKGHEWRCYAALHPRNRVLALKLLCDLRLEQEDLKGVIDGLLLPPRPGAAAAAAAKSGRGGGVRDVRRGPVGAGGGRRRGADGSLPPAALVAEDIRKRPMGHDSGGAAFWVVGRLPDLQMRLYREQLPIWPKYEHGYEHEYGWWAVVGFHTHSPTHLPSKGARGGGGKGGAAKGADGGACSGKKKKGAKKATPPYLLYELPPEAIAGRWELLGVGPEGLGGAAEEMRRRSKKQQDRDLAEKISTELVSVLVDEIERRERKQKLAAKLRFALGSEYYETRSRRTRKEVDYSTAAYDKMLHEALRGDRLPAVPSAGSKRPRRGGSPSSGSELAVEGVGSEDQAEGEEEEEEGAVAAAAEKEEQEGEDVRGSSVLERSQRRPAKRQRRNSPSPEMGVERAGKGPSSEAMEQGGEEGGDGGADEDQRGGNGDDEDGEEEEEEVRTRSWQSACDFPHTVKVMSEEARTNKRRRSESEEPEDEAGDGAGADVVGAGAPPSEGLDAGRASENAQG</sequence>
<dbReference type="PANTHER" id="PTHR40903">
    <property type="entry name" value="GLYCINE-RICH CELL WALL STRUCTURAL PROTEIN 1-LIKE"/>
    <property type="match status" value="1"/>
</dbReference>
<feature type="compositionally biased region" description="Low complexity" evidence="1">
    <location>
        <begin position="150"/>
        <end position="194"/>
    </location>
</feature>
<evidence type="ECO:0000313" key="3">
    <source>
        <dbReference type="Proteomes" id="UP000001058"/>
    </source>
</evidence>
<feature type="compositionally biased region" description="Acidic residues" evidence="1">
    <location>
        <begin position="1102"/>
        <end position="1113"/>
    </location>
</feature>
<feature type="compositionally biased region" description="Acidic residues" evidence="1">
    <location>
        <begin position="1084"/>
        <end position="1094"/>
    </location>
</feature>
<gene>
    <name evidence="2" type="ORF">VOLCADRAFT_96139</name>
</gene>
<protein>
    <submittedName>
        <fullName evidence="2">Uncharacterized protein</fullName>
    </submittedName>
</protein>
<organism evidence="3">
    <name type="scientific">Volvox carteri f. nagariensis</name>
    <dbReference type="NCBI Taxonomy" id="3068"/>
    <lineage>
        <taxon>Eukaryota</taxon>
        <taxon>Viridiplantae</taxon>
        <taxon>Chlorophyta</taxon>
        <taxon>core chlorophytes</taxon>
        <taxon>Chlorophyceae</taxon>
        <taxon>CS clade</taxon>
        <taxon>Chlamydomonadales</taxon>
        <taxon>Volvocaceae</taxon>
        <taxon>Volvox</taxon>
    </lineage>
</organism>